<dbReference type="Proteomes" id="UP000277300">
    <property type="component" value="Unassembled WGS sequence"/>
</dbReference>
<dbReference type="Gene3D" id="3.30.530.20">
    <property type="match status" value="1"/>
</dbReference>
<evidence type="ECO:0000313" key="4">
    <source>
        <dbReference type="Proteomes" id="UP000284657"/>
    </source>
</evidence>
<organism evidence="2 3">
    <name type="scientific">Phytophthora kernoviae</name>
    <dbReference type="NCBI Taxonomy" id="325452"/>
    <lineage>
        <taxon>Eukaryota</taxon>
        <taxon>Sar</taxon>
        <taxon>Stramenopiles</taxon>
        <taxon>Oomycota</taxon>
        <taxon>Peronosporomycetes</taxon>
        <taxon>Peronosporales</taxon>
        <taxon>Peronosporaceae</taxon>
        <taxon>Phytophthora</taxon>
    </lineage>
</organism>
<evidence type="ECO:0000313" key="1">
    <source>
        <dbReference type="EMBL" id="RLN55786.1"/>
    </source>
</evidence>
<gene>
    <name evidence="1" type="ORF">BBJ29_005934</name>
    <name evidence="2" type="ORF">BBP00_00002295</name>
</gene>
<dbReference type="PANTHER" id="PTHR13510">
    <property type="entry name" value="FYVE-FINGER-CONTAINING RAB5 EFFECTOR PROTEIN RABENOSYN-5-RELATED"/>
    <property type="match status" value="1"/>
</dbReference>
<sequence>MEEDFLEARQAVESGHPSVIAAGRVDGSIENMMYGLSATSMADLITGFSYYTPPPKECALLGHLEHATPEDPFHSADFIWALPKLPSFADQLDVCFLKATGMGVDEDGKRYGYLVLHSVELPQCPEFNKTTRAKMYFACLFRETDDGYLDVMARGIFNLEANRTVRLMLGSATAYFIAGLFNSVGIGESKKLTLMARRNQARKNFTQKSVCMKCFQHDRFSDMSELDSVDFSFSSRKDVEDDELELDLQTELRPETLAGSDTNEVVPWGGGYRISGDDAFTTSTDQRRQPVKSSTYQQDLMERLHETYSLAIDVHVQMQMNAQAMRNARYR</sequence>
<dbReference type="EMBL" id="MBDO02000038">
    <property type="protein sequence ID" value="RLN66315.1"/>
    <property type="molecule type" value="Genomic_DNA"/>
</dbReference>
<reference evidence="3 4" key="1">
    <citation type="submission" date="2018-07" db="EMBL/GenBank/DDBJ databases">
        <title>Genome sequencing of oomycete isolates from Chile give support for New Zealand origin for Phytophthora kernoviae and make available the first Nothophytophthora sp. genome.</title>
        <authorList>
            <person name="Studholme D.J."/>
            <person name="Sanfuentes E."/>
            <person name="Panda P."/>
            <person name="Hill R."/>
            <person name="Sambles C."/>
            <person name="Grant M."/>
            <person name="Williams N.M."/>
            <person name="Mcdougal R.L."/>
        </authorList>
    </citation>
    <scope>NUCLEOTIDE SEQUENCE [LARGE SCALE GENOMIC DNA]</scope>
    <source>
        <strain evidence="2">Chile6</strain>
        <strain evidence="1">Chile7</strain>
    </source>
</reference>
<dbReference type="Proteomes" id="UP000284657">
    <property type="component" value="Unassembled WGS sequence"/>
</dbReference>
<evidence type="ECO:0008006" key="5">
    <source>
        <dbReference type="Google" id="ProtNLM"/>
    </source>
</evidence>
<dbReference type="PANTHER" id="PTHR13510:SF44">
    <property type="entry name" value="RABENOSYN-5"/>
    <property type="match status" value="1"/>
</dbReference>
<dbReference type="InterPro" id="IPR023393">
    <property type="entry name" value="START-like_dom_sf"/>
</dbReference>
<evidence type="ECO:0000313" key="3">
    <source>
        <dbReference type="Proteomes" id="UP000277300"/>
    </source>
</evidence>
<dbReference type="InterPro" id="IPR052727">
    <property type="entry name" value="Rab4/Rab5_effector"/>
</dbReference>
<dbReference type="OrthoDB" id="97475at2759"/>
<proteinExistence type="predicted"/>
<comment type="caution">
    <text evidence="2">The sequence shown here is derived from an EMBL/GenBank/DDBJ whole genome shotgun (WGS) entry which is preliminary data.</text>
</comment>
<name>A0A3F2RZ97_9STRA</name>
<accession>A0A3F2RZ97</accession>
<dbReference type="EMBL" id="MBAD02001328">
    <property type="protein sequence ID" value="RLN55786.1"/>
    <property type="molecule type" value="Genomic_DNA"/>
</dbReference>
<dbReference type="AlphaFoldDB" id="A0A3F2RZ97"/>
<protein>
    <recommendedName>
        <fullName evidence="5">START domain-containing protein</fullName>
    </recommendedName>
</protein>
<evidence type="ECO:0000313" key="2">
    <source>
        <dbReference type="EMBL" id="RLN66315.1"/>
    </source>
</evidence>